<gene>
    <name evidence="2" type="ORF">L201_004266</name>
</gene>
<feature type="compositionally biased region" description="Polar residues" evidence="1">
    <location>
        <begin position="16"/>
        <end position="60"/>
    </location>
</feature>
<feature type="compositionally biased region" description="Low complexity" evidence="1">
    <location>
        <begin position="360"/>
        <end position="369"/>
    </location>
</feature>
<feature type="compositionally biased region" description="Polar residues" evidence="1">
    <location>
        <begin position="370"/>
        <end position="385"/>
    </location>
</feature>
<feature type="compositionally biased region" description="Basic and acidic residues" evidence="1">
    <location>
        <begin position="108"/>
        <end position="121"/>
    </location>
</feature>
<sequence length="752" mass="83182">MAKHPAQLRPAHRSRSTGSLGSATIPSPLDNSNTNVASPSTSTSNMPKTLLATTNKSQDPNGLDTKSDCSSPLSEPELEHGLGEDFVAINHKRNPDPNSVSSDENQESEEKQLPSKKDKVIVHTYAKRRHSDNPTTSSSSGLLTKNPLKKNIKRVSFHDGTDDTSSTFASSVKAGLAGKNLLVRERSRDSVDIVVKGKKSNLEWPWEDDDEPPRKTTKKQKEESSSNVNKDQKASSAKDIRKNKAPNAGYQTILKLIKDARPKEDEDEFEKQESSPDNREEDEPVDNENEVTNVVEQDPPVAATIGDKATEHHPSTQVHDIVNTSDTAAGNSSHVKHYGQPPVIKGDVPKHNDADRTQAPVPVSQVSPSGSKPNQISSISNTSTDYGHPDSYSHTIMPGLATAMAAIEPIMQEMALSQSGSQISIPDAPTLTLAPTPAIQQNDQPQLITLKRLAQCKEIIDSLQHRLQVVEMERDWCWTSLYWTNQVADRLVPQNSYQFVATTFARLCGRYIDGSPLSENHQSDPSSIYTLVLDLAVSVDSISPNFHSLATCPIMESIFSRCLRVLMRDYDCLTPMKINTTTHTIAIPSANPVDFFQPPDILWTFAHIGEPILYQPLLNAIKSALWCCPDTRRGISLLILLGRLQGGQMKLGINNKAWARNIGLYLENNNCKLPSNGNVDFGFGKVDEQEIKGALNFVRQTRIQEELKKKQERKEMYEIEPAHRGGKRRSNESTAGINSSEHEKKRGRTSRH</sequence>
<reference evidence="2 3" key="1">
    <citation type="submission" date="2024-01" db="EMBL/GenBank/DDBJ databases">
        <title>Comparative genomics of Cryptococcus and Kwoniella reveals pathogenesis evolution and contrasting modes of karyotype evolution via chromosome fusion or intercentromeric recombination.</title>
        <authorList>
            <person name="Coelho M.A."/>
            <person name="David-Palma M."/>
            <person name="Shea T."/>
            <person name="Bowers K."/>
            <person name="McGinley-Smith S."/>
            <person name="Mohammad A.W."/>
            <person name="Gnirke A."/>
            <person name="Yurkov A.M."/>
            <person name="Nowrousian M."/>
            <person name="Sun S."/>
            <person name="Cuomo C.A."/>
            <person name="Heitman J."/>
        </authorList>
    </citation>
    <scope>NUCLEOTIDE SEQUENCE [LARGE SCALE GENOMIC DNA]</scope>
    <source>
        <strain evidence="2 3">CBS 6074</strain>
    </source>
</reference>
<feature type="compositionally biased region" description="Basic and acidic residues" evidence="1">
    <location>
        <begin position="219"/>
        <end position="242"/>
    </location>
</feature>
<evidence type="ECO:0000256" key="1">
    <source>
        <dbReference type="SAM" id="MobiDB-lite"/>
    </source>
</evidence>
<protein>
    <submittedName>
        <fullName evidence="2">Uncharacterized protein</fullName>
    </submittedName>
</protein>
<feature type="compositionally biased region" description="Acidic residues" evidence="1">
    <location>
        <begin position="279"/>
        <end position="289"/>
    </location>
</feature>
<dbReference type="EMBL" id="CP144102">
    <property type="protein sequence ID" value="WWC89344.1"/>
    <property type="molecule type" value="Genomic_DNA"/>
</dbReference>
<feature type="region of interest" description="Disordered" evidence="1">
    <location>
        <begin position="1"/>
        <end position="170"/>
    </location>
</feature>
<accession>A0AAX4JWS3</accession>
<dbReference type="AlphaFoldDB" id="A0AAX4JWS3"/>
<evidence type="ECO:0000313" key="3">
    <source>
        <dbReference type="Proteomes" id="UP001355207"/>
    </source>
</evidence>
<feature type="compositionally biased region" description="Polar residues" evidence="1">
    <location>
        <begin position="133"/>
        <end position="143"/>
    </location>
</feature>
<dbReference type="Proteomes" id="UP001355207">
    <property type="component" value="Chromosome 5"/>
</dbReference>
<feature type="region of interest" description="Disordered" evidence="1">
    <location>
        <begin position="184"/>
        <end position="299"/>
    </location>
</feature>
<evidence type="ECO:0000313" key="2">
    <source>
        <dbReference type="EMBL" id="WWC89344.1"/>
    </source>
</evidence>
<feature type="compositionally biased region" description="Basic and acidic residues" evidence="1">
    <location>
        <begin position="709"/>
        <end position="723"/>
    </location>
</feature>
<feature type="region of interest" description="Disordered" evidence="1">
    <location>
        <begin position="326"/>
        <end position="387"/>
    </location>
</feature>
<dbReference type="RefSeq" id="XP_066076107.1">
    <property type="nucleotide sequence ID" value="XM_066220010.1"/>
</dbReference>
<feature type="region of interest" description="Disordered" evidence="1">
    <location>
        <begin position="709"/>
        <end position="752"/>
    </location>
</feature>
<name>A0AAX4JWS3_9TREE</name>
<proteinExistence type="predicted"/>
<keyword evidence="3" id="KW-1185">Reference proteome</keyword>
<dbReference type="GeneID" id="91094936"/>
<organism evidence="2 3">
    <name type="scientific">Kwoniella dendrophila CBS 6074</name>
    <dbReference type="NCBI Taxonomy" id="1295534"/>
    <lineage>
        <taxon>Eukaryota</taxon>
        <taxon>Fungi</taxon>
        <taxon>Dikarya</taxon>
        <taxon>Basidiomycota</taxon>
        <taxon>Agaricomycotina</taxon>
        <taxon>Tremellomycetes</taxon>
        <taxon>Tremellales</taxon>
        <taxon>Cryptococcaceae</taxon>
        <taxon>Kwoniella</taxon>
    </lineage>
</organism>
<feature type="compositionally biased region" description="Basic and acidic residues" evidence="1">
    <location>
        <begin position="347"/>
        <end position="356"/>
    </location>
</feature>